<keyword evidence="2" id="KW-1185">Reference proteome</keyword>
<reference evidence="1 2" key="1">
    <citation type="submission" date="2020-08" db="EMBL/GenBank/DDBJ databases">
        <title>Description of novel Flavobacterium F-392 isolate.</title>
        <authorList>
            <person name="Saticioglu I.B."/>
            <person name="Duman M."/>
            <person name="Altun S."/>
        </authorList>
    </citation>
    <scope>NUCLEOTIDE SEQUENCE [LARGE SCALE GENOMIC DNA]</scope>
    <source>
        <strain evidence="1 2">F-392</strain>
    </source>
</reference>
<protein>
    <submittedName>
        <fullName evidence="1">DUF4402 domain-containing protein</fullName>
    </submittedName>
</protein>
<evidence type="ECO:0000313" key="1">
    <source>
        <dbReference type="EMBL" id="MBC5846260.1"/>
    </source>
</evidence>
<sequence>MIHIKSTKYRILDLLLLAMFFLFINILNAQPGLPQREITVVPTQPIDFGTFYVTGAGSIKVDFQGNVSTTGGVISVNSSSVTPAVFEIKLCQGRTVTLNNVYSVYINGSNGGQLELLIGEAKRDGLGDILTNGSSFAVDTNCTFTTILRAGGTLIVPANAVPGVYIGSFPMTFTQQ</sequence>
<dbReference type="RefSeq" id="WP_187021764.1">
    <property type="nucleotide sequence ID" value="NZ_JACRUK010000094.1"/>
</dbReference>
<organism evidence="1 2">
    <name type="scientific">Flavobacterium muglaense</name>
    <dbReference type="NCBI Taxonomy" id="2764716"/>
    <lineage>
        <taxon>Bacteria</taxon>
        <taxon>Pseudomonadati</taxon>
        <taxon>Bacteroidota</taxon>
        <taxon>Flavobacteriia</taxon>
        <taxon>Flavobacteriales</taxon>
        <taxon>Flavobacteriaceae</taxon>
        <taxon>Flavobacterium</taxon>
    </lineage>
</organism>
<proteinExistence type="predicted"/>
<gene>
    <name evidence="1" type="ORF">H8R25_17740</name>
</gene>
<evidence type="ECO:0000313" key="2">
    <source>
        <dbReference type="Proteomes" id="UP000641454"/>
    </source>
</evidence>
<comment type="caution">
    <text evidence="1">The sequence shown here is derived from an EMBL/GenBank/DDBJ whole genome shotgun (WGS) entry which is preliminary data.</text>
</comment>
<dbReference type="Proteomes" id="UP000641454">
    <property type="component" value="Unassembled WGS sequence"/>
</dbReference>
<accession>A0A923N595</accession>
<dbReference type="EMBL" id="JACRUL010000095">
    <property type="protein sequence ID" value="MBC5846260.1"/>
    <property type="molecule type" value="Genomic_DNA"/>
</dbReference>
<name>A0A923N595_9FLAO</name>
<dbReference type="InterPro" id="IPR025514">
    <property type="entry name" value="DUF4402"/>
</dbReference>
<dbReference type="Pfam" id="PF14352">
    <property type="entry name" value="DUF4402"/>
    <property type="match status" value="1"/>
</dbReference>
<dbReference type="AlphaFoldDB" id="A0A923N595"/>